<reference evidence="9 10" key="1">
    <citation type="submission" date="2006-10" db="EMBL/GenBank/DDBJ databases">
        <title>Complete sequence of plasmid pPRO1 of Pelobacter propionicus DSM 2379.</title>
        <authorList>
            <consortium name="US DOE Joint Genome Institute"/>
            <person name="Copeland A."/>
            <person name="Lucas S."/>
            <person name="Lapidus A."/>
            <person name="Barry K."/>
            <person name="Detter J.C."/>
            <person name="Glavina del Rio T."/>
            <person name="Hammon N."/>
            <person name="Israni S."/>
            <person name="Dalin E."/>
            <person name="Tice H."/>
            <person name="Pitluck S."/>
            <person name="Saunders E."/>
            <person name="Brettin T."/>
            <person name="Bruce D."/>
            <person name="Han C."/>
            <person name="Tapia R."/>
            <person name="Schmutz J."/>
            <person name="Larimer F."/>
            <person name="Land M."/>
            <person name="Hauser L."/>
            <person name="Kyrpides N."/>
            <person name="Kim E."/>
            <person name="Lovley D."/>
            <person name="Richardson P."/>
        </authorList>
    </citation>
    <scope>NUCLEOTIDE SEQUENCE [LARGE SCALE GENOMIC DNA]</scope>
    <source>
        <strain evidence="10">DSM 2379 / NBRC 103807 / OttBd1</strain>
        <plasmid evidence="10">Plasmid pPRO1</plasmid>
    </source>
</reference>
<evidence type="ECO:0000256" key="6">
    <source>
        <dbReference type="PIRSR" id="PIRSR606118-50"/>
    </source>
</evidence>
<evidence type="ECO:0000313" key="9">
    <source>
        <dbReference type="EMBL" id="ABL01252.1"/>
    </source>
</evidence>
<dbReference type="InterPro" id="IPR050639">
    <property type="entry name" value="SSR_resolvase"/>
</dbReference>
<dbReference type="InterPro" id="IPR006118">
    <property type="entry name" value="Recombinase_CS"/>
</dbReference>
<dbReference type="RefSeq" id="WP_011733771.1">
    <property type="nucleotide sequence ID" value="NC_008607.1"/>
</dbReference>
<evidence type="ECO:0000256" key="2">
    <source>
        <dbReference type="ARBA" id="ARBA00022908"/>
    </source>
</evidence>
<dbReference type="KEGG" id="ppd:Ppro_3660"/>
<dbReference type="Gene3D" id="3.40.50.1390">
    <property type="entry name" value="Resolvase, N-terminal catalytic domain"/>
    <property type="match status" value="1"/>
</dbReference>
<dbReference type="SUPFAM" id="SSF53041">
    <property type="entry name" value="Resolvase-like"/>
    <property type="match status" value="1"/>
</dbReference>
<dbReference type="Pfam" id="PF02796">
    <property type="entry name" value="HTH_7"/>
    <property type="match status" value="1"/>
</dbReference>
<evidence type="ECO:0000256" key="3">
    <source>
        <dbReference type="ARBA" id="ARBA00023100"/>
    </source>
</evidence>
<dbReference type="EMBL" id="CP000483">
    <property type="protein sequence ID" value="ABL01252.1"/>
    <property type="molecule type" value="Genomic_DNA"/>
</dbReference>
<evidence type="ECO:0000259" key="8">
    <source>
        <dbReference type="PROSITE" id="PS51736"/>
    </source>
</evidence>
<dbReference type="PANTHER" id="PTHR30461:SF26">
    <property type="entry name" value="RESOLVASE HOMOLOG YNEB"/>
    <property type="match status" value="1"/>
</dbReference>
<comment type="similarity">
    <text evidence="1">Belongs to the site-specific recombinase resolvase family.</text>
</comment>
<dbReference type="InterPro" id="IPR036162">
    <property type="entry name" value="Resolvase-like_N_sf"/>
</dbReference>
<dbReference type="SMART" id="SM00857">
    <property type="entry name" value="Resolvase"/>
    <property type="match status" value="1"/>
</dbReference>
<evidence type="ECO:0000256" key="4">
    <source>
        <dbReference type="ARBA" id="ARBA00023125"/>
    </source>
</evidence>
<protein>
    <submittedName>
        <fullName evidence="9">Resolvase, N-terminal domain</fullName>
    </submittedName>
</protein>
<keyword evidence="4" id="KW-0238">DNA-binding</keyword>
<keyword evidence="9" id="KW-0614">Plasmid</keyword>
<geneLocation type="plasmid" evidence="9 10">
    <name>pPRO1</name>
</geneLocation>
<dbReference type="Proteomes" id="UP000006732">
    <property type="component" value="Plasmid pPRO1"/>
</dbReference>
<dbReference type="InterPro" id="IPR006119">
    <property type="entry name" value="Resolv_N"/>
</dbReference>
<dbReference type="eggNOG" id="COG1961">
    <property type="taxonomic scope" value="Bacteria"/>
</dbReference>
<dbReference type="GO" id="GO:0000150">
    <property type="term" value="F:DNA strand exchange activity"/>
    <property type="evidence" value="ECO:0007669"/>
    <property type="project" value="UniProtKB-KW"/>
</dbReference>
<name>A0R833_PELPD</name>
<keyword evidence="3" id="KW-0230">DNA invertase</keyword>
<evidence type="ECO:0000313" key="10">
    <source>
        <dbReference type="Proteomes" id="UP000006732"/>
    </source>
</evidence>
<evidence type="ECO:0000256" key="7">
    <source>
        <dbReference type="PROSITE-ProRule" id="PRU10137"/>
    </source>
</evidence>
<keyword evidence="10" id="KW-1185">Reference proteome</keyword>
<dbReference type="GO" id="GO:0015074">
    <property type="term" value="P:DNA integration"/>
    <property type="evidence" value="ECO:0007669"/>
    <property type="project" value="UniProtKB-KW"/>
</dbReference>
<organism evidence="9 10">
    <name type="scientific">Pelobacter propionicus (strain DSM 2379 / NBRC 103807 / OttBd1)</name>
    <dbReference type="NCBI Taxonomy" id="338966"/>
    <lineage>
        <taxon>Bacteria</taxon>
        <taxon>Pseudomonadati</taxon>
        <taxon>Thermodesulfobacteriota</taxon>
        <taxon>Desulfuromonadia</taxon>
        <taxon>Desulfuromonadales</taxon>
        <taxon>Desulfuromonadaceae</taxon>
        <taxon>Pelobacter</taxon>
    </lineage>
</organism>
<feature type="domain" description="Resolvase/invertase-type recombinase catalytic" evidence="8">
    <location>
        <begin position="7"/>
        <end position="140"/>
    </location>
</feature>
<dbReference type="PROSITE" id="PS00397">
    <property type="entry name" value="RECOMBINASES_1"/>
    <property type="match status" value="1"/>
</dbReference>
<dbReference type="CDD" id="cd03768">
    <property type="entry name" value="SR_ResInv"/>
    <property type="match status" value="1"/>
</dbReference>
<dbReference type="InterPro" id="IPR006120">
    <property type="entry name" value="Resolvase_HTH_dom"/>
</dbReference>
<keyword evidence="2" id="KW-0229">DNA integration</keyword>
<dbReference type="PROSITE" id="PS51736">
    <property type="entry name" value="RECOMBINASES_3"/>
    <property type="match status" value="1"/>
</dbReference>
<evidence type="ECO:0000256" key="1">
    <source>
        <dbReference type="ARBA" id="ARBA00009913"/>
    </source>
</evidence>
<sequence>MKATTSNRIGYARVSTIGQNLDSQLDALTKAGCIRVFTDKASGVAENRPEWTKLMDFLRPGDLLVVTELSRMTRSLMHLLQLVQEFETKGINLVSLQENIDTSSATGRAFLSIIGAINQMERELKAERAAAGREAAKARGKTGGRPKIDPAKLEQARILYENSNNSASKVCIAFGISRRTFFNHMAVVREAKHSAGENVQNH</sequence>
<keyword evidence="5" id="KW-0233">DNA recombination</keyword>
<evidence type="ECO:0000256" key="5">
    <source>
        <dbReference type="ARBA" id="ARBA00023172"/>
    </source>
</evidence>
<dbReference type="FunFam" id="3.40.50.1390:FF:000001">
    <property type="entry name" value="DNA recombinase"/>
    <property type="match status" value="1"/>
</dbReference>
<dbReference type="Pfam" id="PF00239">
    <property type="entry name" value="Resolvase"/>
    <property type="match status" value="1"/>
</dbReference>
<dbReference type="HOGENOM" id="CLU_010686_8_0_7"/>
<feature type="active site" description="O-(5'-phospho-DNA)-serine intermediate" evidence="6 7">
    <location>
        <position position="15"/>
    </location>
</feature>
<dbReference type="PANTHER" id="PTHR30461">
    <property type="entry name" value="DNA-INVERTASE FROM LAMBDOID PROPHAGE"/>
    <property type="match status" value="1"/>
</dbReference>
<accession>A0R833</accession>
<dbReference type="AlphaFoldDB" id="A0R833"/>
<proteinExistence type="inferred from homology"/>
<gene>
    <name evidence="9" type="ordered locus">Ppro_3660</name>
</gene>
<dbReference type="GO" id="GO:0003677">
    <property type="term" value="F:DNA binding"/>
    <property type="evidence" value="ECO:0007669"/>
    <property type="project" value="UniProtKB-KW"/>
</dbReference>